<evidence type="ECO:0000313" key="2">
    <source>
        <dbReference type="EMBL" id="KPI35990.1"/>
    </source>
</evidence>
<comment type="caution">
    <text evidence="2">The sequence shown here is derived from an EMBL/GenBank/DDBJ whole genome shotgun (WGS) entry which is preliminary data.</text>
</comment>
<reference evidence="2 3" key="1">
    <citation type="submission" date="2015-06" db="EMBL/GenBank/DDBJ databases">
        <title>Draft genome of the ant-associated black yeast Phialophora attae CBS 131958.</title>
        <authorList>
            <person name="Moreno L.F."/>
            <person name="Stielow B.J."/>
            <person name="de Hoog S."/>
            <person name="Vicente V.A."/>
            <person name="Weiss V.A."/>
            <person name="de Vries M."/>
            <person name="Cruz L.M."/>
            <person name="Souza E.M."/>
        </authorList>
    </citation>
    <scope>NUCLEOTIDE SEQUENCE [LARGE SCALE GENOMIC DNA]</scope>
    <source>
        <strain evidence="2 3">CBS 131958</strain>
    </source>
</reference>
<dbReference type="Proteomes" id="UP000038010">
    <property type="component" value="Unassembled WGS sequence"/>
</dbReference>
<protein>
    <recommendedName>
        <fullName evidence="4">BHLH domain-containing protein</fullName>
    </recommendedName>
</protein>
<accession>A0A0N1H529</accession>
<gene>
    <name evidence="2" type="ORF">AB675_10456</name>
</gene>
<dbReference type="AlphaFoldDB" id="A0A0N1H529"/>
<name>A0A0N1H529_9EURO</name>
<evidence type="ECO:0008006" key="4">
    <source>
        <dbReference type="Google" id="ProtNLM"/>
    </source>
</evidence>
<keyword evidence="3" id="KW-1185">Reference proteome</keyword>
<evidence type="ECO:0000256" key="1">
    <source>
        <dbReference type="SAM" id="MobiDB-lite"/>
    </source>
</evidence>
<proteinExistence type="predicted"/>
<feature type="compositionally biased region" description="Polar residues" evidence="1">
    <location>
        <begin position="149"/>
        <end position="170"/>
    </location>
</feature>
<evidence type="ECO:0000313" key="3">
    <source>
        <dbReference type="Proteomes" id="UP000038010"/>
    </source>
</evidence>
<dbReference type="GeneID" id="28731110"/>
<sequence length="264" mass="29328">MRSTASKVLPWRKQISSEAVHHHDIVPAVNGLIYPIVRPDEPLWYIAQSPPFAPLPSSSAILDETVLPLEGTSHWSSSSSSFTALTGDEHVMMQDGFSPRVSTHWSDDHVASTTTNFGVPSIASCTSVGIEPGTIPSNGTRKKRRRCGSNESASPEAVTTRQSVEPTRSNVETRYHREKLNLALDDLRCTLASTEAFGREISDNSLLPAAFWDNEVCWRHRSDLVRDAIKYIQMAEVEIRHLREEKLLWLSVPLEENDGTGIAL</sequence>
<dbReference type="EMBL" id="LFJN01000035">
    <property type="protein sequence ID" value="KPI35990.1"/>
    <property type="molecule type" value="Genomic_DNA"/>
</dbReference>
<dbReference type="VEuPathDB" id="FungiDB:AB675_10456"/>
<feature type="region of interest" description="Disordered" evidence="1">
    <location>
        <begin position="130"/>
        <end position="170"/>
    </location>
</feature>
<organism evidence="2 3">
    <name type="scientific">Cyphellophora attinorum</name>
    <dbReference type="NCBI Taxonomy" id="1664694"/>
    <lineage>
        <taxon>Eukaryota</taxon>
        <taxon>Fungi</taxon>
        <taxon>Dikarya</taxon>
        <taxon>Ascomycota</taxon>
        <taxon>Pezizomycotina</taxon>
        <taxon>Eurotiomycetes</taxon>
        <taxon>Chaetothyriomycetidae</taxon>
        <taxon>Chaetothyriales</taxon>
        <taxon>Cyphellophoraceae</taxon>
        <taxon>Cyphellophora</taxon>
    </lineage>
</organism>
<dbReference type="RefSeq" id="XP_017995953.1">
    <property type="nucleotide sequence ID" value="XM_018139230.1"/>
</dbReference>